<reference evidence="1 2" key="1">
    <citation type="journal article" date="2021" name="Int. J. Syst. Evol. Microbiol.">
        <title>Halobaculum halophilum sp. nov. and Halobaculum salinum sp. nov., isolated from salt lake and saline soil.</title>
        <authorList>
            <person name="Cui H.L."/>
            <person name="Shi X.W."/>
            <person name="Yin X.M."/>
            <person name="Yang X.Y."/>
            <person name="Hou J."/>
            <person name="Zhu L."/>
        </authorList>
    </citation>
    <scope>NUCLEOTIDE SEQUENCE [LARGE SCALE GENOMIC DNA]</scope>
    <source>
        <strain evidence="1 2">NBRC 109044</strain>
    </source>
</reference>
<dbReference type="EMBL" id="CP081958">
    <property type="protein sequence ID" value="QZP36347.1"/>
    <property type="molecule type" value="Genomic_DNA"/>
</dbReference>
<proteinExistence type="predicted"/>
<protein>
    <submittedName>
        <fullName evidence="1">Uncharacterized protein</fullName>
    </submittedName>
</protein>
<evidence type="ECO:0000313" key="1">
    <source>
        <dbReference type="EMBL" id="QZP36347.1"/>
    </source>
</evidence>
<accession>A0A8T8W939</accession>
<gene>
    <name evidence="1" type="ORF">K6T50_08345</name>
</gene>
<keyword evidence="2" id="KW-1185">Reference proteome</keyword>
<dbReference type="GeneID" id="67178145"/>
<dbReference type="Proteomes" id="UP000826254">
    <property type="component" value="Chromosome"/>
</dbReference>
<evidence type="ECO:0000313" key="2">
    <source>
        <dbReference type="Proteomes" id="UP000826254"/>
    </source>
</evidence>
<organism evidence="1 2">
    <name type="scientific">Halobaculum magnesiiphilum</name>
    <dbReference type="NCBI Taxonomy" id="1017351"/>
    <lineage>
        <taxon>Archaea</taxon>
        <taxon>Methanobacteriati</taxon>
        <taxon>Methanobacteriota</taxon>
        <taxon>Stenosarchaea group</taxon>
        <taxon>Halobacteria</taxon>
        <taxon>Halobacteriales</taxon>
        <taxon>Haloferacaceae</taxon>
        <taxon>Halobaculum</taxon>
    </lineage>
</organism>
<sequence>MPATSLLDAREGRTQTDIVAAIAKLQFRDGTAPRQSDLDELLPVSKGAISNNCRKLVETDLVRETDGRRYEVVESELLALYREHVDRYLAREAESDRFADEVAAYNETRTATKRGLRNTFEDNDLFVDVLVAALVDALDDSRIQTIREVMLHADQLVRSAATHVVTHSDFEGRDDPAWETVRPLLQLAVALDRVHAGLDALADAHADVAEYLPGDAPAATMTTYFTNNA</sequence>
<dbReference type="SUPFAM" id="SSF46785">
    <property type="entry name" value="Winged helix' DNA-binding domain"/>
    <property type="match status" value="1"/>
</dbReference>
<dbReference type="AlphaFoldDB" id="A0A8T8W939"/>
<dbReference type="InterPro" id="IPR036388">
    <property type="entry name" value="WH-like_DNA-bd_sf"/>
</dbReference>
<dbReference type="Gene3D" id="1.10.10.10">
    <property type="entry name" value="Winged helix-like DNA-binding domain superfamily/Winged helix DNA-binding domain"/>
    <property type="match status" value="1"/>
</dbReference>
<dbReference type="KEGG" id="hmp:K6T50_08345"/>
<name>A0A8T8W939_9EURY</name>
<dbReference type="RefSeq" id="WP_222606170.1">
    <property type="nucleotide sequence ID" value="NZ_CP081958.1"/>
</dbReference>
<dbReference type="InterPro" id="IPR036390">
    <property type="entry name" value="WH_DNA-bd_sf"/>
</dbReference>